<dbReference type="Pfam" id="PF06985">
    <property type="entry name" value="HET"/>
    <property type="match status" value="1"/>
</dbReference>
<dbReference type="AlphaFoldDB" id="A0A136JDE3"/>
<evidence type="ECO:0000313" key="3">
    <source>
        <dbReference type="Proteomes" id="UP000070501"/>
    </source>
</evidence>
<name>A0A136JDE3_9PEZI</name>
<dbReference type="InterPro" id="IPR010730">
    <property type="entry name" value="HET"/>
</dbReference>
<protein>
    <submittedName>
        <fullName evidence="2">Heterokaryon incompatibility protein-domain-containing protein</fullName>
    </submittedName>
</protein>
<dbReference type="Proteomes" id="UP000070501">
    <property type="component" value="Unassembled WGS sequence"/>
</dbReference>
<proteinExistence type="predicted"/>
<dbReference type="PANTHER" id="PTHR33112:SF9">
    <property type="entry name" value="HETEROKARYON INCOMPATIBILITY DOMAIN-CONTAINING PROTEIN"/>
    <property type="match status" value="1"/>
</dbReference>
<dbReference type="PANTHER" id="PTHR33112">
    <property type="entry name" value="DOMAIN PROTEIN, PUTATIVE-RELATED"/>
    <property type="match status" value="1"/>
</dbReference>
<dbReference type="InParanoid" id="A0A136JDE3"/>
<reference evidence="3" key="1">
    <citation type="submission" date="2016-02" db="EMBL/GenBank/DDBJ databases">
        <title>Draft genome sequence of Microdochium bolleyi, a fungal endophyte of beachgrass.</title>
        <authorList>
            <consortium name="DOE Joint Genome Institute"/>
            <person name="David A.S."/>
            <person name="May G."/>
            <person name="Haridas S."/>
            <person name="Lim J."/>
            <person name="Wang M."/>
            <person name="Labutti K."/>
            <person name="Lipzen A."/>
            <person name="Barry K."/>
            <person name="Grigoriev I.V."/>
        </authorList>
    </citation>
    <scope>NUCLEOTIDE SEQUENCE [LARGE SCALE GENOMIC DNA]</scope>
    <source>
        <strain evidence="3">J235TASD1</strain>
    </source>
</reference>
<evidence type="ECO:0000313" key="2">
    <source>
        <dbReference type="EMBL" id="KXJ95175.1"/>
    </source>
</evidence>
<keyword evidence="3" id="KW-1185">Reference proteome</keyword>
<dbReference type="EMBL" id="KQ964246">
    <property type="protein sequence ID" value="KXJ95175.1"/>
    <property type="molecule type" value="Genomic_DNA"/>
</dbReference>
<dbReference type="OrthoDB" id="5362512at2759"/>
<accession>A0A136JDE3</accession>
<evidence type="ECO:0000259" key="1">
    <source>
        <dbReference type="Pfam" id="PF06985"/>
    </source>
</evidence>
<sequence length="774" mass="88246">MDTFCTRCREELSELRSAESCGIFLLNTPEQIRDSAARGCQACAMFEANISLFEGWEELFETWAGYGEQDPRDAGKGKLLITVLFVELALPMRWMSLMPATPMSLVLKKPREIEHIMPPEGALLEPSTGSESSFIQARKWIRHCLENHEHSKTSSNFRPKRLLELSPGSDTIHLREADGAATEPWTAPYTTLSHCWGGTVPHRLTTSNHAQLLGTGIALEKLGATFRDAVVIALKLGVSYLWIDSLCIIQDSRDDWMEQSVQMQQIYSSSYCNIAATSAANSSGGCFRARKTDALRPIRLTWENSKKRVDKELAVMYLTDANLWWERFEREPLNRRAWVLQERILSPRVLHYDRDQIAWECDELIATERFPAGLGHLIGSDNIYQLLRGSLDIELRVGQEASIPGRALAEIWRPIVRQYTTLNITQWSDHLIALAGVGWRLQSKMGWKYIAGLFDVNMTSQLTWRVLEKNAKTQMSGPERTHRAVTRPSPRMAPTWSWLALDGRIDFLAYWDIVKFNETAMHMEAVKQLSQRWMKPEDLKELPLCRVRGVSRPATTEETMGFRSTATLQMSGYMVPVAFKTAPAIAKRCSEEKHKDEFVSGTFECIALPDLPSARQEEAQPEVATGEAAIQGGERDLQAHVEWDVQAECNPFEQLYFMPVHEICDHQNQHIFGMRTYRNTHGLLLARHIVGGQEAASNRFERRGFFKLSDQRESIANFWRAAARLEPVPGVELVPEGDVLWPTFKSRKYPDENTEVHGGMEKQDRRLQYQFELV</sequence>
<organism evidence="2 3">
    <name type="scientific">Microdochium bolleyi</name>
    <dbReference type="NCBI Taxonomy" id="196109"/>
    <lineage>
        <taxon>Eukaryota</taxon>
        <taxon>Fungi</taxon>
        <taxon>Dikarya</taxon>
        <taxon>Ascomycota</taxon>
        <taxon>Pezizomycotina</taxon>
        <taxon>Sordariomycetes</taxon>
        <taxon>Xylariomycetidae</taxon>
        <taxon>Xylariales</taxon>
        <taxon>Microdochiaceae</taxon>
        <taxon>Microdochium</taxon>
    </lineage>
</organism>
<gene>
    <name evidence="2" type="ORF">Micbo1qcDRAFT_200604</name>
</gene>
<feature type="domain" description="Heterokaryon incompatibility" evidence="1">
    <location>
        <begin position="189"/>
        <end position="342"/>
    </location>
</feature>